<evidence type="ECO:0008006" key="3">
    <source>
        <dbReference type="Google" id="ProtNLM"/>
    </source>
</evidence>
<accession>A0ABR6L6L6</accession>
<name>A0ABR6L6L6_9HYPH</name>
<sequence>MSALSIVMGSMPVACAPASPYRCLPLERREASFLSVGSDIRTVYSDIEMYFYGSSLVKRGGPSGHINRAGKQQFSGAWRHFASLFRTAAT</sequence>
<proteinExistence type="predicted"/>
<reference evidence="1 2" key="1">
    <citation type="submission" date="2020-08" db="EMBL/GenBank/DDBJ databases">
        <title>Genomic Encyclopedia of Type Strains, Phase IV (KMG-IV): sequencing the most valuable type-strain genomes for metagenomic binning, comparative biology and taxonomic classification.</title>
        <authorList>
            <person name="Goeker M."/>
        </authorList>
    </citation>
    <scope>NUCLEOTIDE SEQUENCE [LARGE SCALE GENOMIC DNA]</scope>
    <source>
        <strain evidence="1 2">DSM 7050</strain>
    </source>
</reference>
<dbReference type="Proteomes" id="UP000539538">
    <property type="component" value="Unassembled WGS sequence"/>
</dbReference>
<comment type="caution">
    <text evidence="1">The sequence shown here is derived from an EMBL/GenBank/DDBJ whole genome shotgun (WGS) entry which is preliminary data.</text>
</comment>
<keyword evidence="2" id="KW-1185">Reference proteome</keyword>
<evidence type="ECO:0000313" key="1">
    <source>
        <dbReference type="EMBL" id="MBB4652251.1"/>
    </source>
</evidence>
<dbReference type="EMBL" id="JACHOT010000006">
    <property type="protein sequence ID" value="MBB4652251.1"/>
    <property type="molecule type" value="Genomic_DNA"/>
</dbReference>
<dbReference type="RefSeq" id="WP_183263863.1">
    <property type="nucleotide sequence ID" value="NZ_BAAAVZ010000009.1"/>
</dbReference>
<organism evidence="1 2">
    <name type="scientific">Aminobacter niigataensis</name>
    <dbReference type="NCBI Taxonomy" id="83265"/>
    <lineage>
        <taxon>Bacteria</taxon>
        <taxon>Pseudomonadati</taxon>
        <taxon>Pseudomonadota</taxon>
        <taxon>Alphaproteobacteria</taxon>
        <taxon>Hyphomicrobiales</taxon>
        <taxon>Phyllobacteriaceae</taxon>
        <taxon>Aminobacter</taxon>
    </lineage>
</organism>
<protein>
    <recommendedName>
        <fullName evidence="3">Secreted protein</fullName>
    </recommendedName>
</protein>
<evidence type="ECO:0000313" key="2">
    <source>
        <dbReference type="Proteomes" id="UP000539538"/>
    </source>
</evidence>
<gene>
    <name evidence="1" type="ORF">GGQ99_004027</name>
</gene>